<feature type="region of interest" description="Disordered" evidence="2">
    <location>
        <begin position="1"/>
        <end position="42"/>
    </location>
</feature>
<feature type="compositionally biased region" description="Basic and acidic residues" evidence="2">
    <location>
        <begin position="1"/>
        <end position="25"/>
    </location>
</feature>
<evidence type="ECO:0000256" key="2">
    <source>
        <dbReference type="SAM" id="MobiDB-lite"/>
    </source>
</evidence>
<feature type="non-terminal residue" evidence="4">
    <location>
        <position position="280"/>
    </location>
</feature>
<dbReference type="SUPFAM" id="SSF57756">
    <property type="entry name" value="Retrovirus zinc finger-like domains"/>
    <property type="match status" value="1"/>
</dbReference>
<dbReference type="AlphaFoldDB" id="A0A085LM27"/>
<dbReference type="GO" id="GO:0019899">
    <property type="term" value="F:enzyme binding"/>
    <property type="evidence" value="ECO:0007669"/>
    <property type="project" value="UniProtKB-ARBA"/>
</dbReference>
<keyword evidence="1" id="KW-0479">Metal-binding</keyword>
<reference evidence="4 5" key="1">
    <citation type="journal article" date="2014" name="Nat. Genet.">
        <title>Genome and transcriptome of the porcine whipworm Trichuris suis.</title>
        <authorList>
            <person name="Jex A.R."/>
            <person name="Nejsum P."/>
            <person name="Schwarz E.M."/>
            <person name="Hu L."/>
            <person name="Young N.D."/>
            <person name="Hall R.S."/>
            <person name="Korhonen P.K."/>
            <person name="Liao S."/>
            <person name="Thamsborg S."/>
            <person name="Xia J."/>
            <person name="Xu P."/>
            <person name="Wang S."/>
            <person name="Scheerlinck J.P."/>
            <person name="Hofmann A."/>
            <person name="Sternberg P.W."/>
            <person name="Wang J."/>
            <person name="Gasser R.B."/>
        </authorList>
    </citation>
    <scope>NUCLEOTIDE SEQUENCE [LARGE SCALE GENOMIC DNA]</scope>
    <source>
        <strain evidence="4">DCEP-RM93M</strain>
    </source>
</reference>
<gene>
    <name evidence="4" type="ORF">M513_13106</name>
</gene>
<dbReference type="GO" id="GO:0003676">
    <property type="term" value="F:nucleic acid binding"/>
    <property type="evidence" value="ECO:0007669"/>
    <property type="project" value="InterPro"/>
</dbReference>
<dbReference type="EMBL" id="KL363401">
    <property type="protein sequence ID" value="KFD46023.1"/>
    <property type="molecule type" value="Genomic_DNA"/>
</dbReference>
<protein>
    <recommendedName>
        <fullName evidence="3">CCHC-type domain-containing protein</fullName>
    </recommendedName>
</protein>
<evidence type="ECO:0000313" key="4">
    <source>
        <dbReference type="EMBL" id="KFD46023.1"/>
    </source>
</evidence>
<dbReference type="GO" id="GO:0008270">
    <property type="term" value="F:zinc ion binding"/>
    <property type="evidence" value="ECO:0007669"/>
    <property type="project" value="UniProtKB-KW"/>
</dbReference>
<feature type="compositionally biased region" description="Polar residues" evidence="2">
    <location>
        <begin position="269"/>
        <end position="280"/>
    </location>
</feature>
<keyword evidence="5" id="KW-1185">Reference proteome</keyword>
<keyword evidence="1" id="KW-0863">Zinc-finger</keyword>
<organism evidence="4 5">
    <name type="scientific">Trichuris suis</name>
    <name type="common">pig whipworm</name>
    <dbReference type="NCBI Taxonomy" id="68888"/>
    <lineage>
        <taxon>Eukaryota</taxon>
        <taxon>Metazoa</taxon>
        <taxon>Ecdysozoa</taxon>
        <taxon>Nematoda</taxon>
        <taxon>Enoplea</taxon>
        <taxon>Dorylaimia</taxon>
        <taxon>Trichinellida</taxon>
        <taxon>Trichuridae</taxon>
        <taxon>Trichuris</taxon>
    </lineage>
</organism>
<sequence length="280" mass="31208">MSSDGVRTRRDVTNGDRGRFREHEQPSSTNVPATGGGSAFLRPPQPLEAGGNVKVWLQRFEDYAQDAGIPRESWSSVAMSLFSDGLYEMVRNNGLNRQCTFQQLSAFLETRFCRPESAVERYLAFQRRKQCATETACEFGEAIRSLGRQAGIVADEVLRDQYITGLASYKAVESLLCQPPETFDQAVEHARRVEEAEALLQTMVIGRNSSDRTIQLNRDIGNVPTAPTRQTANSSKRQNCWACNRPGHVRRQCPTIQADISSGHKENQSSRTSPAINPLN</sequence>
<evidence type="ECO:0000259" key="3">
    <source>
        <dbReference type="PROSITE" id="PS50158"/>
    </source>
</evidence>
<proteinExistence type="predicted"/>
<dbReference type="InterPro" id="IPR036875">
    <property type="entry name" value="Znf_CCHC_sf"/>
</dbReference>
<evidence type="ECO:0000313" key="5">
    <source>
        <dbReference type="Proteomes" id="UP000030764"/>
    </source>
</evidence>
<evidence type="ECO:0000256" key="1">
    <source>
        <dbReference type="PROSITE-ProRule" id="PRU00047"/>
    </source>
</evidence>
<name>A0A085LM27_9BILA</name>
<feature type="domain" description="CCHC-type" evidence="3">
    <location>
        <begin position="240"/>
        <end position="254"/>
    </location>
</feature>
<dbReference type="PROSITE" id="PS50158">
    <property type="entry name" value="ZF_CCHC"/>
    <property type="match status" value="1"/>
</dbReference>
<keyword evidence="1" id="KW-0862">Zinc</keyword>
<dbReference type="Pfam" id="PF00098">
    <property type="entry name" value="zf-CCHC"/>
    <property type="match status" value="1"/>
</dbReference>
<accession>A0A085LM27</accession>
<feature type="region of interest" description="Disordered" evidence="2">
    <location>
        <begin position="259"/>
        <end position="280"/>
    </location>
</feature>
<dbReference type="InterPro" id="IPR001878">
    <property type="entry name" value="Znf_CCHC"/>
</dbReference>
<dbReference type="Proteomes" id="UP000030764">
    <property type="component" value="Unassembled WGS sequence"/>
</dbReference>
<dbReference type="SMART" id="SM00343">
    <property type="entry name" value="ZnF_C2HC"/>
    <property type="match status" value="1"/>
</dbReference>